<reference evidence="2" key="1">
    <citation type="journal article" date="2014" name="Front. Microbiol.">
        <title>High frequency of phylogenetically diverse reductive dehalogenase-homologous genes in deep subseafloor sedimentary metagenomes.</title>
        <authorList>
            <person name="Kawai M."/>
            <person name="Futagami T."/>
            <person name="Toyoda A."/>
            <person name="Takaki Y."/>
            <person name="Nishi S."/>
            <person name="Hori S."/>
            <person name="Arai W."/>
            <person name="Tsubouchi T."/>
            <person name="Morono Y."/>
            <person name="Uchiyama I."/>
            <person name="Ito T."/>
            <person name="Fujiyama A."/>
            <person name="Inagaki F."/>
            <person name="Takami H."/>
        </authorList>
    </citation>
    <scope>NUCLEOTIDE SEQUENCE</scope>
    <source>
        <strain evidence="2">Expedition CK06-06</strain>
    </source>
</reference>
<feature type="transmembrane region" description="Helical" evidence="1">
    <location>
        <begin position="15"/>
        <end position="35"/>
    </location>
</feature>
<dbReference type="EMBL" id="BARU01034219">
    <property type="protein sequence ID" value="GAH62299.1"/>
    <property type="molecule type" value="Genomic_DNA"/>
</dbReference>
<proteinExistence type="predicted"/>
<gene>
    <name evidence="2" type="ORF">S03H2_53746</name>
</gene>
<evidence type="ECO:0000256" key="1">
    <source>
        <dbReference type="SAM" id="Phobius"/>
    </source>
</evidence>
<accession>X1I862</accession>
<feature type="non-terminal residue" evidence="2">
    <location>
        <position position="173"/>
    </location>
</feature>
<sequence length="173" mass="19101">MEAIKNLLIRFRQSGVLVLIGFFLIIYIAFGFVYWQQGSEQRELEEQSAKISLILIKPLPSEEKLRAEYDNVNLALAPMTDSDAIELLVDIAEKSGIDVDPDSGKLVVPSARVGEEKVGGGTYQVFSFKNISVQGDYSNVIAFISDLDSGETPETKTMVLKKVTIGQIEVKGR</sequence>
<dbReference type="AlphaFoldDB" id="X1I862"/>
<keyword evidence="1" id="KW-0472">Membrane</keyword>
<comment type="caution">
    <text evidence="2">The sequence shown here is derived from an EMBL/GenBank/DDBJ whole genome shotgun (WGS) entry which is preliminary data.</text>
</comment>
<evidence type="ECO:0000313" key="2">
    <source>
        <dbReference type="EMBL" id="GAH62299.1"/>
    </source>
</evidence>
<protein>
    <submittedName>
        <fullName evidence="2">Uncharacterized protein</fullName>
    </submittedName>
</protein>
<keyword evidence="1" id="KW-0812">Transmembrane</keyword>
<keyword evidence="1" id="KW-1133">Transmembrane helix</keyword>
<name>X1I862_9ZZZZ</name>
<organism evidence="2">
    <name type="scientific">marine sediment metagenome</name>
    <dbReference type="NCBI Taxonomy" id="412755"/>
    <lineage>
        <taxon>unclassified sequences</taxon>
        <taxon>metagenomes</taxon>
        <taxon>ecological metagenomes</taxon>
    </lineage>
</organism>